<organism evidence="2 3">
    <name type="scientific">Linnemannia hyalina</name>
    <dbReference type="NCBI Taxonomy" id="64524"/>
    <lineage>
        <taxon>Eukaryota</taxon>
        <taxon>Fungi</taxon>
        <taxon>Fungi incertae sedis</taxon>
        <taxon>Mucoromycota</taxon>
        <taxon>Mortierellomycotina</taxon>
        <taxon>Mortierellomycetes</taxon>
        <taxon>Mortierellales</taxon>
        <taxon>Mortierellaceae</taxon>
        <taxon>Linnemannia</taxon>
    </lineage>
</organism>
<reference evidence="2" key="1">
    <citation type="submission" date="2021-06" db="EMBL/GenBank/DDBJ databases">
        <title>Genome Sequence of Mortierella hyaline Strain SCG-10, a Cold-Adapted, Nitrate-Reducing Fungus Isolated from Soil in Minnesota, USA.</title>
        <authorList>
            <person name="Aldossari N."/>
        </authorList>
    </citation>
    <scope>NUCLEOTIDE SEQUENCE</scope>
    <source>
        <strain evidence="2">SCG-10</strain>
    </source>
</reference>
<evidence type="ECO:0000313" key="3">
    <source>
        <dbReference type="Proteomes" id="UP000707451"/>
    </source>
</evidence>
<evidence type="ECO:0000256" key="1">
    <source>
        <dbReference type="SAM" id="MobiDB-lite"/>
    </source>
</evidence>
<keyword evidence="3" id="KW-1185">Reference proteome</keyword>
<proteinExistence type="predicted"/>
<feature type="region of interest" description="Disordered" evidence="1">
    <location>
        <begin position="164"/>
        <end position="184"/>
    </location>
</feature>
<gene>
    <name evidence="2" type="ORF">KI688_001809</name>
</gene>
<name>A0A9P7XTN3_9FUNG</name>
<dbReference type="Proteomes" id="UP000707451">
    <property type="component" value="Unassembled WGS sequence"/>
</dbReference>
<protein>
    <submittedName>
        <fullName evidence="2">Uncharacterized protein</fullName>
    </submittedName>
</protein>
<evidence type="ECO:0000313" key="2">
    <source>
        <dbReference type="EMBL" id="KAG9065521.1"/>
    </source>
</evidence>
<dbReference type="OrthoDB" id="2444920at2759"/>
<dbReference type="AlphaFoldDB" id="A0A9P7XTN3"/>
<comment type="caution">
    <text evidence="2">The sequence shown here is derived from an EMBL/GenBank/DDBJ whole genome shotgun (WGS) entry which is preliminary data.</text>
</comment>
<accession>A0A9P7XTN3</accession>
<sequence length="624" mass="69728">MTSKKILDLFEECKQYDPVTFFKRMGYRFQNEKTRAHSTYFTLMSQARISAEWDAYAKIMADQWDKQRADGTVANFWGRLPKNSSDKLARAQEDQAIFNVKRLYKRDNAMSKILDQGLLETARSNVAASSLSKKSGKPTDVSISVPSAKGLANRATQEAGQTKIDNMAGTPKPSTPAGTFSTGKHKMNACTAEEPWRPLTFAFMDIMDGKDVAAFPEPVPGMNRERALLFDHAVTSLKQYQDQDVQDKNVVLVKDAQVAMSFIFNTMSERACHHFEKFQEKELVETAKASSVIDGFDQHMCSTILKKYAPRLANCNVQKLMATLIIDRGSIFDKYSYQERLPASVELENKVLQILIIICEHILRPPFGKSSPSESDCLHVWMSIFSVMVDKLTIHTGERVLGSSRIMRKQQSAEFGDISESDPKVDMLFVYNGVEISNVKFKNPGSTERDLAIQNRENVRLARCIQEAHAALGVPDPSVLMADVAGFVGVIYQVGPLKGIAVTGETAHATVSLPLTRATLMAFLEDNSLAIIWNYVSRLEAQGQSVSDAKELHELALEKAKLERVKRGRDQSSHDSPQATVQIRFQDDVILTPSKKRVKILTIAHMKDLGESFPPPSPSYRDSL</sequence>
<dbReference type="EMBL" id="JAHRHY010000011">
    <property type="protein sequence ID" value="KAG9065521.1"/>
    <property type="molecule type" value="Genomic_DNA"/>
</dbReference>